<dbReference type="RefSeq" id="WP_190787391.1">
    <property type="nucleotide sequence ID" value="NZ_JACXLC010000001.1"/>
</dbReference>
<dbReference type="InterPro" id="IPR036663">
    <property type="entry name" value="Fumarylacetoacetase_C_sf"/>
</dbReference>
<dbReference type="Gene3D" id="3.90.850.10">
    <property type="entry name" value="Fumarylacetoacetase-like, C-terminal domain"/>
    <property type="match status" value="1"/>
</dbReference>
<dbReference type="GO" id="GO:0016787">
    <property type="term" value="F:hydrolase activity"/>
    <property type="evidence" value="ECO:0007669"/>
    <property type="project" value="UniProtKB-KW"/>
</dbReference>
<keyword evidence="2" id="KW-0479">Metal-binding</keyword>
<keyword evidence="5" id="KW-0378">Hydrolase</keyword>
<dbReference type="InterPro" id="IPR011234">
    <property type="entry name" value="Fumarylacetoacetase-like_C"/>
</dbReference>
<dbReference type="PANTHER" id="PTHR42796:SF4">
    <property type="entry name" value="FUMARYLACETOACETATE HYDROLASE DOMAIN-CONTAINING PROTEIN 2A"/>
    <property type="match status" value="1"/>
</dbReference>
<evidence type="ECO:0000256" key="2">
    <source>
        <dbReference type="ARBA" id="ARBA00022723"/>
    </source>
</evidence>
<dbReference type="PANTHER" id="PTHR42796">
    <property type="entry name" value="FUMARYLACETOACETATE HYDROLASE DOMAIN-CONTAINING PROTEIN 2A-RELATED"/>
    <property type="match status" value="1"/>
</dbReference>
<organism evidence="5 6">
    <name type="scientific">Erythrobacter rubeus</name>
    <dbReference type="NCBI Taxonomy" id="2760803"/>
    <lineage>
        <taxon>Bacteria</taxon>
        <taxon>Pseudomonadati</taxon>
        <taxon>Pseudomonadota</taxon>
        <taxon>Alphaproteobacteria</taxon>
        <taxon>Sphingomonadales</taxon>
        <taxon>Erythrobacteraceae</taxon>
        <taxon>Erythrobacter/Porphyrobacter group</taxon>
        <taxon>Erythrobacter</taxon>
    </lineage>
</organism>
<dbReference type="InterPro" id="IPR051121">
    <property type="entry name" value="FAH"/>
</dbReference>
<gene>
    <name evidence="5" type="ORF">IB285_06380</name>
</gene>
<evidence type="ECO:0000259" key="3">
    <source>
        <dbReference type="Pfam" id="PF01557"/>
    </source>
</evidence>
<dbReference type="SUPFAM" id="SSF56529">
    <property type="entry name" value="FAH"/>
    <property type="match status" value="1"/>
</dbReference>
<dbReference type="EMBL" id="JACXLC010000001">
    <property type="protein sequence ID" value="MBD2841887.1"/>
    <property type="molecule type" value="Genomic_DNA"/>
</dbReference>
<evidence type="ECO:0000256" key="1">
    <source>
        <dbReference type="ARBA" id="ARBA00010211"/>
    </source>
</evidence>
<sequence>MKLATFRHGGKVGLGVVESGDGSPAIRDLRGAEDIAGDMIALMNGGESALDQLRTAAADAPAIALDEVELLAPVLNPGKILAIGLNYADHIKESGMGTPEHQIWFNKQRTCVNGPYADINMPAVSDKLDFEAEMVTVIGKTCKHVPRERAHEVVFGFTCGNDVSVRDWQLRTPTMTIGKSFDTHGPTGPWIVTPDELEDCHNVGFICTVNGEEKQRSNTKHLVFDVYDQIVELTKAFTLEPGDLIFTGTSGGVGVAKKPPEFLEVGDVVRIEFDGIGHIENRVARENAETRIG</sequence>
<evidence type="ECO:0000313" key="5">
    <source>
        <dbReference type="EMBL" id="MBD2841887.1"/>
    </source>
</evidence>
<dbReference type="Pfam" id="PF01557">
    <property type="entry name" value="FAA_hydrolase"/>
    <property type="match status" value="1"/>
</dbReference>
<feature type="domain" description="Rv2993c-like N-terminal" evidence="4">
    <location>
        <begin position="1"/>
        <end position="73"/>
    </location>
</feature>
<reference evidence="5 6" key="1">
    <citation type="submission" date="2020-09" db="EMBL/GenBank/DDBJ databases">
        <authorList>
            <person name="Yoon J.-W."/>
        </authorList>
    </citation>
    <scope>NUCLEOTIDE SEQUENCE [LARGE SCALE GENOMIC DNA]</scope>
    <source>
        <strain evidence="5 6">KMU-140</strain>
    </source>
</reference>
<comment type="similarity">
    <text evidence="1">Belongs to the FAH family.</text>
</comment>
<keyword evidence="6" id="KW-1185">Reference proteome</keyword>
<dbReference type="InterPro" id="IPR018833">
    <property type="entry name" value="Rv2993c-like_N"/>
</dbReference>
<dbReference type="Pfam" id="PF10370">
    <property type="entry name" value="Rv2993c-like_N"/>
    <property type="match status" value="1"/>
</dbReference>
<dbReference type="Proteomes" id="UP000635384">
    <property type="component" value="Unassembled WGS sequence"/>
</dbReference>
<evidence type="ECO:0000313" key="6">
    <source>
        <dbReference type="Proteomes" id="UP000635384"/>
    </source>
</evidence>
<comment type="caution">
    <text evidence="5">The sequence shown here is derived from an EMBL/GenBank/DDBJ whole genome shotgun (WGS) entry which is preliminary data.</text>
</comment>
<name>A0ABR8KUF3_9SPHN</name>
<accession>A0ABR8KUF3</accession>
<feature type="domain" description="Fumarylacetoacetase-like C-terminal" evidence="3">
    <location>
        <begin position="79"/>
        <end position="283"/>
    </location>
</feature>
<proteinExistence type="inferred from homology"/>
<evidence type="ECO:0000259" key="4">
    <source>
        <dbReference type="Pfam" id="PF10370"/>
    </source>
</evidence>
<protein>
    <submittedName>
        <fullName evidence="5">Fumarylacetoacetate hydrolase family protein</fullName>
    </submittedName>
</protein>